<dbReference type="AlphaFoldDB" id="A0A7K0EU00"/>
<dbReference type="InterPro" id="IPR004812">
    <property type="entry name" value="Efflux_drug-R_Bcr/CmlA"/>
</dbReference>
<feature type="domain" description="Major facilitator superfamily (MFS) profile" evidence="9">
    <location>
        <begin position="9"/>
        <end position="392"/>
    </location>
</feature>
<feature type="transmembrane region" description="Helical" evidence="8">
    <location>
        <begin position="133"/>
        <end position="155"/>
    </location>
</feature>
<dbReference type="GO" id="GO:0042910">
    <property type="term" value="F:xenobiotic transmembrane transporter activity"/>
    <property type="evidence" value="ECO:0007669"/>
    <property type="project" value="InterPro"/>
</dbReference>
<feature type="transmembrane region" description="Helical" evidence="8">
    <location>
        <begin position="161"/>
        <end position="183"/>
    </location>
</feature>
<evidence type="ECO:0000256" key="6">
    <source>
        <dbReference type="ARBA" id="ARBA00022989"/>
    </source>
</evidence>
<dbReference type="GO" id="GO:1990961">
    <property type="term" value="P:xenobiotic detoxification by transmembrane export across the plasma membrane"/>
    <property type="evidence" value="ECO:0007669"/>
    <property type="project" value="InterPro"/>
</dbReference>
<feature type="transmembrane region" description="Helical" evidence="8">
    <location>
        <begin position="76"/>
        <end position="94"/>
    </location>
</feature>
<dbReference type="InterPro" id="IPR011701">
    <property type="entry name" value="MFS"/>
</dbReference>
<dbReference type="Proteomes" id="UP000441754">
    <property type="component" value="Unassembled WGS sequence"/>
</dbReference>
<dbReference type="InterPro" id="IPR020846">
    <property type="entry name" value="MFS_dom"/>
</dbReference>
<comment type="subcellular location">
    <subcellularLocation>
        <location evidence="1">Cell membrane</location>
        <topology evidence="1">Multi-pass membrane protein</topology>
    </subcellularLocation>
</comment>
<dbReference type="EMBL" id="WJXZ01000014">
    <property type="protein sequence ID" value="MRS65284.1"/>
    <property type="molecule type" value="Genomic_DNA"/>
</dbReference>
<feature type="transmembrane region" description="Helical" evidence="8">
    <location>
        <begin position="343"/>
        <end position="362"/>
    </location>
</feature>
<dbReference type="RefSeq" id="WP_154178568.1">
    <property type="nucleotide sequence ID" value="NZ_WJXZ01000014.1"/>
</dbReference>
<evidence type="ECO:0000256" key="2">
    <source>
        <dbReference type="ARBA" id="ARBA00006236"/>
    </source>
</evidence>
<dbReference type="CDD" id="cd17320">
    <property type="entry name" value="MFS_MdfA_MDR_like"/>
    <property type="match status" value="1"/>
</dbReference>
<dbReference type="NCBIfam" id="TIGR00710">
    <property type="entry name" value="efflux_Bcr_CflA"/>
    <property type="match status" value="1"/>
</dbReference>
<dbReference type="Pfam" id="PF07690">
    <property type="entry name" value="MFS_1"/>
    <property type="match status" value="1"/>
</dbReference>
<feature type="transmembrane region" description="Helical" evidence="8">
    <location>
        <begin position="368"/>
        <end position="387"/>
    </location>
</feature>
<dbReference type="SUPFAM" id="SSF103473">
    <property type="entry name" value="MFS general substrate transporter"/>
    <property type="match status" value="1"/>
</dbReference>
<evidence type="ECO:0000313" key="11">
    <source>
        <dbReference type="Proteomes" id="UP000441754"/>
    </source>
</evidence>
<keyword evidence="7 8" id="KW-0472">Membrane</keyword>
<keyword evidence="6 8" id="KW-1133">Transmembrane helix</keyword>
<sequence length="409" mass="43774">MSKKTYFFLILILGSLTALGPFSIDMYLPGFPAIAKDLHTTAAKVSLSLSGFFIGISVGQLLYGPLLDRFGRKKPLYIGLIVYILASAGCAFTTSIDGLIVMRVIQAIGSCAAAVASVAMVRDLFPVKDNAKVFSLLLLVVGASPMIAPTVGGYVTAAFGWQTVFVILMAMGMAILLAVFFWLPASYKPDKSISLKPKPILLNFWSVLREPQFYTYAFTSAIAFSGLFAYVSGSPILFMEVFHTDEKVYGWIFAFLSVGFIGSSQVNTLLLRNFRSEQIVNVALICQVIVALTFLAVAMSGLLTLSITIVFLFLFLCCIGFTNPNAAALSLAPFAKNAGSASALMGALQMGMGTLISIFVSLFEVPSAVPMVLGMAGSATLALLVLVTGRRNIVHQVEVQQDADSALIH</sequence>
<keyword evidence="3" id="KW-0813">Transport</keyword>
<dbReference type="Gene3D" id="1.20.1720.10">
    <property type="entry name" value="Multidrug resistance protein D"/>
    <property type="match status" value="1"/>
</dbReference>
<protein>
    <submittedName>
        <fullName evidence="10">Bcr/CflA family efflux MFS transporter</fullName>
    </submittedName>
</protein>
<feature type="transmembrane region" description="Helical" evidence="8">
    <location>
        <begin position="282"/>
        <end position="303"/>
    </location>
</feature>
<keyword evidence="5 8" id="KW-0812">Transmembrane</keyword>
<evidence type="ECO:0000256" key="7">
    <source>
        <dbReference type="ARBA" id="ARBA00023136"/>
    </source>
</evidence>
<evidence type="ECO:0000256" key="4">
    <source>
        <dbReference type="ARBA" id="ARBA00022475"/>
    </source>
</evidence>
<name>A0A7K0EU00_9BACT</name>
<keyword evidence="4" id="KW-1003">Cell membrane</keyword>
<dbReference type="PANTHER" id="PTHR23502:SF132">
    <property type="entry name" value="POLYAMINE TRANSPORTER 2-RELATED"/>
    <property type="match status" value="1"/>
</dbReference>
<reference evidence="10 11" key="1">
    <citation type="journal article" date="2018" name="Antonie Van Leeuwenhoek">
        <title>Larkinella terrae sp. nov., isolated from soil on Jeju Island, South Korea.</title>
        <authorList>
            <person name="Ten L.N."/>
            <person name="Jeon J."/>
            <person name="Park S.J."/>
            <person name="Park S."/>
            <person name="Lee S.Y."/>
            <person name="Kim M.K."/>
            <person name="Jung H.Y."/>
        </authorList>
    </citation>
    <scope>NUCLEOTIDE SEQUENCE [LARGE SCALE GENOMIC DNA]</scope>
    <source>
        <strain evidence="10 11">KCTC 52001</strain>
    </source>
</reference>
<comment type="caution">
    <text evidence="10">The sequence shown here is derived from an EMBL/GenBank/DDBJ whole genome shotgun (WGS) entry which is preliminary data.</text>
</comment>
<proteinExistence type="inferred from homology"/>
<feature type="transmembrane region" description="Helical" evidence="8">
    <location>
        <begin position="251"/>
        <end position="270"/>
    </location>
</feature>
<feature type="transmembrane region" description="Helical" evidence="8">
    <location>
        <begin position="45"/>
        <end position="64"/>
    </location>
</feature>
<dbReference type="PANTHER" id="PTHR23502">
    <property type="entry name" value="MAJOR FACILITATOR SUPERFAMILY"/>
    <property type="match status" value="1"/>
</dbReference>
<feature type="transmembrane region" description="Helical" evidence="8">
    <location>
        <begin position="213"/>
        <end position="231"/>
    </location>
</feature>
<evidence type="ECO:0000256" key="5">
    <source>
        <dbReference type="ARBA" id="ARBA00022692"/>
    </source>
</evidence>
<dbReference type="OrthoDB" id="9800416at2"/>
<evidence type="ECO:0000256" key="1">
    <source>
        <dbReference type="ARBA" id="ARBA00004651"/>
    </source>
</evidence>
<keyword evidence="11" id="KW-1185">Reference proteome</keyword>
<dbReference type="PROSITE" id="PS50850">
    <property type="entry name" value="MFS"/>
    <property type="match status" value="1"/>
</dbReference>
<evidence type="ECO:0000259" key="9">
    <source>
        <dbReference type="PROSITE" id="PS50850"/>
    </source>
</evidence>
<comment type="similarity">
    <text evidence="2">Belongs to the major facilitator superfamily. Bcr/CmlA family.</text>
</comment>
<gene>
    <name evidence="10" type="ORF">GJJ30_28565</name>
</gene>
<feature type="transmembrane region" description="Helical" evidence="8">
    <location>
        <begin position="100"/>
        <end position="121"/>
    </location>
</feature>
<organism evidence="10 11">
    <name type="scientific">Larkinella terrae</name>
    <dbReference type="NCBI Taxonomy" id="2025311"/>
    <lineage>
        <taxon>Bacteria</taxon>
        <taxon>Pseudomonadati</taxon>
        <taxon>Bacteroidota</taxon>
        <taxon>Cytophagia</taxon>
        <taxon>Cytophagales</taxon>
        <taxon>Spirosomataceae</taxon>
        <taxon>Larkinella</taxon>
    </lineage>
</organism>
<evidence type="ECO:0000256" key="3">
    <source>
        <dbReference type="ARBA" id="ARBA00022448"/>
    </source>
</evidence>
<dbReference type="FunFam" id="1.20.1720.10:FF:000005">
    <property type="entry name" value="Bcr/CflA family efflux transporter"/>
    <property type="match status" value="1"/>
</dbReference>
<feature type="transmembrane region" description="Helical" evidence="8">
    <location>
        <begin position="309"/>
        <end position="331"/>
    </location>
</feature>
<evidence type="ECO:0000256" key="8">
    <source>
        <dbReference type="SAM" id="Phobius"/>
    </source>
</evidence>
<evidence type="ECO:0000313" key="10">
    <source>
        <dbReference type="EMBL" id="MRS65284.1"/>
    </source>
</evidence>
<dbReference type="InterPro" id="IPR036259">
    <property type="entry name" value="MFS_trans_sf"/>
</dbReference>
<accession>A0A7K0EU00</accession>
<dbReference type="GO" id="GO:0005886">
    <property type="term" value="C:plasma membrane"/>
    <property type="evidence" value="ECO:0007669"/>
    <property type="project" value="UniProtKB-SubCell"/>
</dbReference>